<dbReference type="RefSeq" id="WP_168876115.1">
    <property type="nucleotide sequence ID" value="NZ_JABAIM010000001.1"/>
</dbReference>
<proteinExistence type="predicted"/>
<dbReference type="Pfam" id="PF22481">
    <property type="entry name" value="DUF6985"/>
    <property type="match status" value="1"/>
</dbReference>
<protein>
    <recommendedName>
        <fullName evidence="1">DUF6985 domain-containing protein</fullName>
    </recommendedName>
</protein>
<gene>
    <name evidence="2" type="ORF">HF682_04960</name>
</gene>
<reference evidence="2 3" key="1">
    <citation type="submission" date="2020-04" db="EMBL/GenBank/DDBJ databases">
        <title>Draft genome of Leeia sp. IMCC25680.</title>
        <authorList>
            <person name="Song J."/>
            <person name="Cho J.-C."/>
        </authorList>
    </citation>
    <scope>NUCLEOTIDE SEQUENCE [LARGE SCALE GENOMIC DNA]</scope>
    <source>
        <strain evidence="2 3">IMCC25680</strain>
    </source>
</reference>
<sequence>MFGLTPATLEDPALGLLKRDRWRSLWRGTVTLDGQQVPLILAGNRRAPSPAALRTAHTMQSQYTSWQPYIAQALYTHCAPYVEAIAAGELPAPASTLPPLTQPDQVWPHVSLVFASVLPLGVALTVELAYATAWDEEHLVAARFLEGRFLELCGSVIAP</sequence>
<organism evidence="2 3">
    <name type="scientific">Leeia aquatica</name>
    <dbReference type="NCBI Taxonomy" id="2725557"/>
    <lineage>
        <taxon>Bacteria</taxon>
        <taxon>Pseudomonadati</taxon>
        <taxon>Pseudomonadota</taxon>
        <taxon>Betaproteobacteria</taxon>
        <taxon>Neisseriales</taxon>
        <taxon>Leeiaceae</taxon>
        <taxon>Leeia</taxon>
    </lineage>
</organism>
<name>A0A847SEY5_9NEIS</name>
<dbReference type="Proteomes" id="UP000587991">
    <property type="component" value="Unassembled WGS sequence"/>
</dbReference>
<dbReference type="EMBL" id="JABAIM010000001">
    <property type="protein sequence ID" value="NLR74502.1"/>
    <property type="molecule type" value="Genomic_DNA"/>
</dbReference>
<accession>A0A847SEY5</accession>
<feature type="domain" description="DUF6985" evidence="1">
    <location>
        <begin position="17"/>
        <end position="151"/>
    </location>
</feature>
<evidence type="ECO:0000259" key="1">
    <source>
        <dbReference type="Pfam" id="PF22481"/>
    </source>
</evidence>
<keyword evidence="3" id="KW-1185">Reference proteome</keyword>
<dbReference type="AlphaFoldDB" id="A0A847SEY5"/>
<evidence type="ECO:0000313" key="3">
    <source>
        <dbReference type="Proteomes" id="UP000587991"/>
    </source>
</evidence>
<evidence type="ECO:0000313" key="2">
    <source>
        <dbReference type="EMBL" id="NLR74502.1"/>
    </source>
</evidence>
<dbReference type="InterPro" id="IPR054254">
    <property type="entry name" value="DUF6985"/>
</dbReference>
<comment type="caution">
    <text evidence="2">The sequence shown here is derived from an EMBL/GenBank/DDBJ whole genome shotgun (WGS) entry which is preliminary data.</text>
</comment>